<proteinExistence type="predicted"/>
<comment type="caution">
    <text evidence="1">The sequence shown here is derived from an EMBL/GenBank/DDBJ whole genome shotgun (WGS) entry which is preliminary data.</text>
</comment>
<dbReference type="EMBL" id="CM047585">
    <property type="protein sequence ID" value="KAI9909995.1"/>
    <property type="molecule type" value="Genomic_DNA"/>
</dbReference>
<accession>A0ACC0VVN7</accession>
<name>A0ACC0VVN7_9STRA</name>
<gene>
    <name evidence="1" type="ORF">PsorP6_009935</name>
</gene>
<sequence>MAAATDVAMPGFDPVASTDPALDGCSGGSVFGDANSGTKVADLVGSVADVVIVVVDEDTRSEGEGDDTVPSSPHEDVRRSTSSSQSLHGHAALLVAPTRALLLQSRFHDANTQSHSVAHPPLLHEHRSHSSLLQLPDSHDFPSLSAVLAHGHDELEPPHAQAASVEVNSAPRAQFLPQALPLSASEAIPTQLAPPFPLTGSWYSMFRFQLHDHVN</sequence>
<keyword evidence="2" id="KW-1185">Reference proteome</keyword>
<protein>
    <submittedName>
        <fullName evidence="1">Uncharacterized protein</fullName>
    </submittedName>
</protein>
<organism evidence="1 2">
    <name type="scientific">Peronosclerospora sorghi</name>
    <dbReference type="NCBI Taxonomy" id="230839"/>
    <lineage>
        <taxon>Eukaryota</taxon>
        <taxon>Sar</taxon>
        <taxon>Stramenopiles</taxon>
        <taxon>Oomycota</taxon>
        <taxon>Peronosporomycetes</taxon>
        <taxon>Peronosporales</taxon>
        <taxon>Peronosporaceae</taxon>
        <taxon>Peronosclerospora</taxon>
    </lineage>
</organism>
<evidence type="ECO:0000313" key="2">
    <source>
        <dbReference type="Proteomes" id="UP001163321"/>
    </source>
</evidence>
<evidence type="ECO:0000313" key="1">
    <source>
        <dbReference type="EMBL" id="KAI9909995.1"/>
    </source>
</evidence>
<dbReference type="Proteomes" id="UP001163321">
    <property type="component" value="Chromosome 6"/>
</dbReference>
<reference evidence="1 2" key="1">
    <citation type="journal article" date="2022" name="bioRxiv">
        <title>The genome of the oomycete Peronosclerospora sorghi, a cosmopolitan pathogen of maize and sorghum, is inflated with dispersed pseudogenes.</title>
        <authorList>
            <person name="Fletcher K."/>
            <person name="Martin F."/>
            <person name="Isakeit T."/>
            <person name="Cavanaugh K."/>
            <person name="Magill C."/>
            <person name="Michelmore R."/>
        </authorList>
    </citation>
    <scope>NUCLEOTIDE SEQUENCE [LARGE SCALE GENOMIC DNA]</scope>
    <source>
        <strain evidence="1">P6</strain>
    </source>
</reference>